<keyword evidence="10" id="KW-1185">Reference proteome</keyword>
<evidence type="ECO:0008006" key="11">
    <source>
        <dbReference type="Google" id="ProtNLM"/>
    </source>
</evidence>
<feature type="transmembrane region" description="Helical" evidence="8">
    <location>
        <begin position="12"/>
        <end position="34"/>
    </location>
</feature>
<gene>
    <name evidence="9" type="ORF">JEOSCH030_00230</name>
</gene>
<evidence type="ECO:0000313" key="10">
    <source>
        <dbReference type="Proteomes" id="UP000521032"/>
    </source>
</evidence>
<dbReference type="GO" id="GO:1903785">
    <property type="term" value="P:L-valine transmembrane transport"/>
    <property type="evidence" value="ECO:0007669"/>
    <property type="project" value="TreeGrafter"/>
</dbReference>
<sequence>MKDVYKRAFSDGTTIGLGYLPVAVAFGITAKPILDLLATSLMSAMNYGGAGQFLTLQMLNDSSYIAIIIAIFILNSRMFVMSFKINYDLRHLNIVKRFMISLFVTDESFALTSRYGPERKTFADYLITVFVSYLFWVVFTIVGYLTGEIMSERLVIASGIALYALFIALLMPSLGSNVRNIIVAGLGMTLHFFLIEVGIAPGIAIVIAMLTASSVGLLLELRERKRGPVS</sequence>
<evidence type="ECO:0000256" key="1">
    <source>
        <dbReference type="ARBA" id="ARBA00004651"/>
    </source>
</evidence>
<comment type="similarity">
    <text evidence="2">Belongs to the AzlC family.</text>
</comment>
<evidence type="ECO:0000256" key="4">
    <source>
        <dbReference type="ARBA" id="ARBA00022475"/>
    </source>
</evidence>
<feature type="transmembrane region" description="Helical" evidence="8">
    <location>
        <begin position="125"/>
        <end position="147"/>
    </location>
</feature>
<accession>A0A6V7R484</accession>
<feature type="transmembrane region" description="Helical" evidence="8">
    <location>
        <begin position="54"/>
        <end position="74"/>
    </location>
</feature>
<feature type="transmembrane region" description="Helical" evidence="8">
    <location>
        <begin position="154"/>
        <end position="172"/>
    </location>
</feature>
<keyword evidence="4" id="KW-1003">Cell membrane</keyword>
<evidence type="ECO:0000256" key="3">
    <source>
        <dbReference type="ARBA" id="ARBA00022448"/>
    </source>
</evidence>
<dbReference type="RefSeq" id="WP_186084714.1">
    <property type="nucleotide sequence ID" value="NZ_BMDB01000003.1"/>
</dbReference>
<dbReference type="PANTHER" id="PTHR34979:SF1">
    <property type="entry name" value="INNER MEMBRANE PROTEIN YGAZ"/>
    <property type="match status" value="1"/>
</dbReference>
<keyword evidence="5 8" id="KW-0812">Transmembrane</keyword>
<proteinExistence type="inferred from homology"/>
<dbReference type="EMBL" id="CAJEWE010000004">
    <property type="protein sequence ID" value="CAD2072217.1"/>
    <property type="molecule type" value="Genomic_DNA"/>
</dbReference>
<reference evidence="9 10" key="1">
    <citation type="submission" date="2020-07" db="EMBL/GenBank/DDBJ databases">
        <authorList>
            <person name="Criscuolo A."/>
        </authorList>
    </citation>
    <scope>NUCLEOTIDE SEQUENCE [LARGE SCALE GENOMIC DNA]</scope>
    <source>
        <strain evidence="10">CIP 111030</strain>
    </source>
</reference>
<evidence type="ECO:0000256" key="2">
    <source>
        <dbReference type="ARBA" id="ARBA00010735"/>
    </source>
</evidence>
<dbReference type="PANTHER" id="PTHR34979">
    <property type="entry name" value="INNER MEMBRANE PROTEIN YGAZ"/>
    <property type="match status" value="1"/>
</dbReference>
<comment type="subcellular location">
    <subcellularLocation>
        <location evidence="1">Cell membrane</location>
        <topology evidence="1">Multi-pass membrane protein</topology>
    </subcellularLocation>
</comment>
<keyword evidence="7 8" id="KW-0472">Membrane</keyword>
<feature type="transmembrane region" description="Helical" evidence="8">
    <location>
        <begin position="192"/>
        <end position="219"/>
    </location>
</feature>
<dbReference type="Pfam" id="PF03591">
    <property type="entry name" value="AzlC"/>
    <property type="match status" value="1"/>
</dbReference>
<dbReference type="AlphaFoldDB" id="A0A6V7R484"/>
<evidence type="ECO:0000256" key="6">
    <source>
        <dbReference type="ARBA" id="ARBA00022989"/>
    </source>
</evidence>
<dbReference type="Proteomes" id="UP000521032">
    <property type="component" value="Unassembled WGS sequence"/>
</dbReference>
<evidence type="ECO:0000256" key="5">
    <source>
        <dbReference type="ARBA" id="ARBA00022692"/>
    </source>
</evidence>
<name>A0A6V7R484_9BACL</name>
<evidence type="ECO:0000256" key="7">
    <source>
        <dbReference type="ARBA" id="ARBA00023136"/>
    </source>
</evidence>
<organism evidence="9 10">
    <name type="scientific">Phocicoccus schoeneichii</name>
    <dbReference type="NCBI Taxonomy" id="1812261"/>
    <lineage>
        <taxon>Bacteria</taxon>
        <taxon>Bacillati</taxon>
        <taxon>Bacillota</taxon>
        <taxon>Bacilli</taxon>
        <taxon>Bacillales</taxon>
        <taxon>Salinicoccaceae</taxon>
        <taxon>Phocicoccus</taxon>
    </lineage>
</organism>
<protein>
    <recommendedName>
        <fullName evidence="11">Inner membrane protein YgaZ</fullName>
    </recommendedName>
</protein>
<keyword evidence="6 8" id="KW-1133">Transmembrane helix</keyword>
<evidence type="ECO:0000313" key="9">
    <source>
        <dbReference type="EMBL" id="CAD2072217.1"/>
    </source>
</evidence>
<dbReference type="GO" id="GO:0005886">
    <property type="term" value="C:plasma membrane"/>
    <property type="evidence" value="ECO:0007669"/>
    <property type="project" value="UniProtKB-SubCell"/>
</dbReference>
<comment type="caution">
    <text evidence="9">The sequence shown here is derived from an EMBL/GenBank/DDBJ whole genome shotgun (WGS) entry which is preliminary data.</text>
</comment>
<keyword evidence="3" id="KW-0813">Transport</keyword>
<evidence type="ECO:0000256" key="8">
    <source>
        <dbReference type="SAM" id="Phobius"/>
    </source>
</evidence>
<dbReference type="InterPro" id="IPR011606">
    <property type="entry name" value="Brnchd-chn_aa_trnsp_permease"/>
</dbReference>